<feature type="region of interest" description="Disordered" evidence="2">
    <location>
        <begin position="1"/>
        <end position="52"/>
    </location>
</feature>
<name>A0A7D5GIR6_9EURY</name>
<evidence type="ECO:0000313" key="3">
    <source>
        <dbReference type="EMBL" id="QLG50068.1"/>
    </source>
</evidence>
<evidence type="ECO:0000256" key="1">
    <source>
        <dbReference type="SAM" id="Coils"/>
    </source>
</evidence>
<keyword evidence="4" id="KW-1185">Reference proteome</keyword>
<protein>
    <submittedName>
        <fullName evidence="3">Uncharacterized protein</fullName>
    </submittedName>
</protein>
<evidence type="ECO:0000256" key="2">
    <source>
        <dbReference type="SAM" id="MobiDB-lite"/>
    </source>
</evidence>
<accession>A0A7D5GIR6</accession>
<keyword evidence="1" id="KW-0175">Coiled coil</keyword>
<feature type="coiled-coil region" evidence="1">
    <location>
        <begin position="57"/>
        <end position="91"/>
    </location>
</feature>
<feature type="compositionally biased region" description="Polar residues" evidence="2">
    <location>
        <begin position="1"/>
        <end position="10"/>
    </location>
</feature>
<evidence type="ECO:0000313" key="4">
    <source>
        <dbReference type="Proteomes" id="UP000509241"/>
    </source>
</evidence>
<reference evidence="3 4" key="1">
    <citation type="submission" date="2020-07" db="EMBL/GenBank/DDBJ databases">
        <authorList>
            <person name="Cui H."/>
        </authorList>
    </citation>
    <scope>NUCLEOTIDE SEQUENCE [LARGE SCALE GENOMIC DNA]</scope>
    <source>
        <strain evidence="3 4">YPL8</strain>
    </source>
</reference>
<feature type="compositionally biased region" description="Basic and acidic residues" evidence="2">
    <location>
        <begin position="14"/>
        <end position="31"/>
    </location>
</feature>
<dbReference type="GeneID" id="56034622"/>
<dbReference type="RefSeq" id="WP_179262219.1">
    <property type="nucleotide sequence ID" value="NZ_CP058601.1"/>
</dbReference>
<dbReference type="OrthoDB" id="177748at2157"/>
<dbReference type="AlphaFoldDB" id="A0A7D5GIR6"/>
<dbReference type="KEGG" id="haly:HYG82_14985"/>
<dbReference type="EMBL" id="CP058601">
    <property type="protein sequence ID" value="QLG50068.1"/>
    <property type="molecule type" value="Genomic_DNA"/>
</dbReference>
<dbReference type="Proteomes" id="UP000509241">
    <property type="component" value="Chromosome"/>
</dbReference>
<organism evidence="3 4">
    <name type="scientific">Natrinema halophilum</name>
    <dbReference type="NCBI Taxonomy" id="1699371"/>
    <lineage>
        <taxon>Archaea</taxon>
        <taxon>Methanobacteriati</taxon>
        <taxon>Methanobacteriota</taxon>
        <taxon>Stenosarchaea group</taxon>
        <taxon>Halobacteria</taxon>
        <taxon>Halobacteriales</taxon>
        <taxon>Natrialbaceae</taxon>
        <taxon>Natrinema</taxon>
    </lineage>
</organism>
<proteinExistence type="predicted"/>
<gene>
    <name evidence="3" type="ORF">HYG82_14985</name>
</gene>
<sequence length="117" mass="13471">MSAEQRSPDFTTPADERIRTRQSDSTDEPIHHCVSPNHQSAVGPSPPEPPLSYRIEQTRLRIRIAVLERALETSENRRQAVIQQYERLLADRNDVSDRHRSESPSRSRSLLAQIFAR</sequence>